<evidence type="ECO:0000256" key="7">
    <source>
        <dbReference type="SAM" id="Phobius"/>
    </source>
</evidence>
<dbReference type="EMBL" id="JAVXZY010000012">
    <property type="protein sequence ID" value="MDT9002026.1"/>
    <property type="molecule type" value="Genomic_DNA"/>
</dbReference>
<feature type="transmembrane region" description="Helical" evidence="7">
    <location>
        <begin position="377"/>
        <end position="396"/>
    </location>
</feature>
<accession>A0ABU3PJ04</accession>
<dbReference type="SUPFAM" id="SSF103473">
    <property type="entry name" value="MFS general substrate transporter"/>
    <property type="match status" value="1"/>
</dbReference>
<dbReference type="Pfam" id="PF05977">
    <property type="entry name" value="MFS_3"/>
    <property type="match status" value="1"/>
</dbReference>
<feature type="transmembrane region" description="Helical" evidence="7">
    <location>
        <begin position="107"/>
        <end position="130"/>
    </location>
</feature>
<feature type="transmembrane region" description="Helical" evidence="7">
    <location>
        <begin position="77"/>
        <end position="101"/>
    </location>
</feature>
<protein>
    <submittedName>
        <fullName evidence="8">MFS transporter</fullName>
    </submittedName>
</protein>
<dbReference type="InterPro" id="IPR010290">
    <property type="entry name" value="TM_effector"/>
</dbReference>
<feature type="transmembrane region" description="Helical" evidence="7">
    <location>
        <begin position="314"/>
        <end position="337"/>
    </location>
</feature>
<comment type="caution">
    <text evidence="8">The sequence shown here is derived from an EMBL/GenBank/DDBJ whole genome shotgun (WGS) entry which is preliminary data.</text>
</comment>
<feature type="transmembrane region" description="Helical" evidence="7">
    <location>
        <begin position="142"/>
        <end position="167"/>
    </location>
</feature>
<dbReference type="PANTHER" id="PTHR23513">
    <property type="entry name" value="INTEGRAL MEMBRANE EFFLUX PROTEIN-RELATED"/>
    <property type="match status" value="1"/>
</dbReference>
<keyword evidence="3" id="KW-1003">Cell membrane</keyword>
<evidence type="ECO:0000313" key="9">
    <source>
        <dbReference type="Proteomes" id="UP001246372"/>
    </source>
</evidence>
<evidence type="ECO:0000256" key="5">
    <source>
        <dbReference type="ARBA" id="ARBA00022989"/>
    </source>
</evidence>
<organism evidence="8 9">
    <name type="scientific">Roseateles aquae</name>
    <dbReference type="NCBI Taxonomy" id="3077235"/>
    <lineage>
        <taxon>Bacteria</taxon>
        <taxon>Pseudomonadati</taxon>
        <taxon>Pseudomonadota</taxon>
        <taxon>Betaproteobacteria</taxon>
        <taxon>Burkholderiales</taxon>
        <taxon>Sphaerotilaceae</taxon>
        <taxon>Roseateles</taxon>
    </lineage>
</organism>
<feature type="transmembrane region" description="Helical" evidence="7">
    <location>
        <begin position="290"/>
        <end position="308"/>
    </location>
</feature>
<evidence type="ECO:0000313" key="8">
    <source>
        <dbReference type="EMBL" id="MDT9002026.1"/>
    </source>
</evidence>
<evidence type="ECO:0000256" key="3">
    <source>
        <dbReference type="ARBA" id="ARBA00022475"/>
    </source>
</evidence>
<keyword evidence="6 7" id="KW-0472">Membrane</keyword>
<proteinExistence type="predicted"/>
<feature type="transmembrane region" description="Helical" evidence="7">
    <location>
        <begin position="349"/>
        <end position="371"/>
    </location>
</feature>
<dbReference type="PANTHER" id="PTHR23513:SF11">
    <property type="entry name" value="STAPHYLOFERRIN A TRANSPORTER"/>
    <property type="match status" value="1"/>
</dbReference>
<evidence type="ECO:0000256" key="6">
    <source>
        <dbReference type="ARBA" id="ARBA00023136"/>
    </source>
</evidence>
<feature type="transmembrane region" description="Helical" evidence="7">
    <location>
        <begin position="20"/>
        <end position="38"/>
    </location>
</feature>
<feature type="transmembrane region" description="Helical" evidence="7">
    <location>
        <begin position="173"/>
        <end position="191"/>
    </location>
</feature>
<keyword evidence="9" id="KW-1185">Reference proteome</keyword>
<reference evidence="8" key="1">
    <citation type="submission" date="2023-09" db="EMBL/GenBank/DDBJ databases">
        <title>Paucibacter sp. APW11 Genome sequencing and assembly.</title>
        <authorList>
            <person name="Kim I."/>
        </authorList>
    </citation>
    <scope>NUCLEOTIDE SEQUENCE</scope>
    <source>
        <strain evidence="8">APW11</strain>
    </source>
</reference>
<name>A0ABU3PJ04_9BURK</name>
<dbReference type="InterPro" id="IPR036259">
    <property type="entry name" value="MFS_trans_sf"/>
</dbReference>
<feature type="transmembrane region" description="Helical" evidence="7">
    <location>
        <begin position="257"/>
        <end position="278"/>
    </location>
</feature>
<gene>
    <name evidence="8" type="ORF">RQP53_22300</name>
</gene>
<evidence type="ECO:0000256" key="2">
    <source>
        <dbReference type="ARBA" id="ARBA00022448"/>
    </source>
</evidence>
<comment type="subcellular location">
    <subcellularLocation>
        <location evidence="1">Cell membrane</location>
        <topology evidence="1">Multi-pass membrane protein</topology>
    </subcellularLocation>
</comment>
<dbReference type="Gene3D" id="1.20.1250.20">
    <property type="entry name" value="MFS general substrate transporter like domains"/>
    <property type="match status" value="1"/>
</dbReference>
<evidence type="ECO:0000256" key="1">
    <source>
        <dbReference type="ARBA" id="ARBA00004651"/>
    </source>
</evidence>
<evidence type="ECO:0000256" key="4">
    <source>
        <dbReference type="ARBA" id="ARBA00022692"/>
    </source>
</evidence>
<feature type="transmembrane region" description="Helical" evidence="7">
    <location>
        <begin position="44"/>
        <end position="65"/>
    </location>
</feature>
<sequence>MLSTGPLSRPAFRRFYLAKLWCNLGAALQGFATVWLMASSSPAALDIALVQTLASAPLLLLTLPAGVLADLLDRATLLFWVHGGIALLALLVGLAALQLALPVSGLLMLSACSGIATALLLPVWQACVAGQVEAEELPELALLNNLSFNAAALLGPAIGALLLGHLGSSRGAAWLYLLHALLSLPMLACCWRARRLSGRPGPSAQRLVRALGSGLRTAWSDASYRQLLGCSLPVFAACSALPSLLPLLVRDVLHGRAGLLGSLQLAMGSGAVLVGLTLPALRRQWRVPSTLPGLALLLYGLALLGLVLAPSLPLRLACMVAAGMAWAIIVSAANAQAQAAFGERLRARTLALYLMAVAAGQTLGSLGWGLLAERAGAINTLVLAAIALIAMAASGSSPLTRARPLKPPTVTA</sequence>
<dbReference type="Proteomes" id="UP001246372">
    <property type="component" value="Unassembled WGS sequence"/>
</dbReference>
<keyword evidence="5 7" id="KW-1133">Transmembrane helix</keyword>
<feature type="transmembrane region" description="Helical" evidence="7">
    <location>
        <begin position="226"/>
        <end position="245"/>
    </location>
</feature>
<keyword evidence="4 7" id="KW-0812">Transmembrane</keyword>
<dbReference type="RefSeq" id="WP_315652911.1">
    <property type="nucleotide sequence ID" value="NZ_JAVXZY010000012.1"/>
</dbReference>
<keyword evidence="2" id="KW-0813">Transport</keyword>